<name>A0A1C7NVE6_9HYPH</name>
<protein>
    <recommendedName>
        <fullName evidence="1">diguanylate cyclase</fullName>
        <ecNumber evidence="1">2.7.7.65</ecNumber>
    </recommendedName>
</protein>
<sequence length="419" mass="43451">MSFLSAIAVIALVVMFPTLLSLRKTGVPGVVSFCAACVLAALAASVNLTASVAPVWFIAAAGTTLTAAACLLILRGFREFLGKQPPRAVPVALTLAGLVMLLLFFSHAADSVSARASVGAGLSSLICLLIGVNIIRHWPKERAIAPYMLFCCLVAFTVTVLQALRVATVAAGFDTFDTAVEPHLWTTALLAARQLIMPLFFLGIILMLQGWMIASLRHMIAHDDLTGALSRRAFMAEFERTFLAASASGRQTAFMLLDLDRFKQINDLYGHAGGDAALAHFTGTVRDALAGRGSLGRLGGEEFGIAIGGIGRLEAAAIAETICTAVRTTPTSAQGTSIALTVSIGIAMADPGGSLAEVMVQADVALYEAKAMGRDRSSIAGSLHAASAASARALAGAAAQMRAAAAVTPDPRQPRSNTG</sequence>
<dbReference type="EC" id="2.7.7.65" evidence="1"/>
<feature type="transmembrane region" description="Helical" evidence="3">
    <location>
        <begin position="184"/>
        <end position="208"/>
    </location>
</feature>
<dbReference type="PANTHER" id="PTHR45138:SF9">
    <property type="entry name" value="DIGUANYLATE CYCLASE DGCM-RELATED"/>
    <property type="match status" value="1"/>
</dbReference>
<dbReference type="EMBL" id="LGLV01000016">
    <property type="protein sequence ID" value="OBZ92983.1"/>
    <property type="molecule type" value="Genomic_DNA"/>
</dbReference>
<accession>A0A1C7NVE6</accession>
<dbReference type="SMART" id="SM00267">
    <property type="entry name" value="GGDEF"/>
    <property type="match status" value="1"/>
</dbReference>
<dbReference type="GO" id="GO:0043709">
    <property type="term" value="P:cell adhesion involved in single-species biofilm formation"/>
    <property type="evidence" value="ECO:0007669"/>
    <property type="project" value="TreeGrafter"/>
</dbReference>
<dbReference type="GO" id="GO:1902201">
    <property type="term" value="P:negative regulation of bacterial-type flagellum-dependent cell motility"/>
    <property type="evidence" value="ECO:0007669"/>
    <property type="project" value="TreeGrafter"/>
</dbReference>
<organism evidence="5 6">
    <name type="scientific">Pararhizobium polonicum</name>
    <dbReference type="NCBI Taxonomy" id="1612624"/>
    <lineage>
        <taxon>Bacteria</taxon>
        <taxon>Pseudomonadati</taxon>
        <taxon>Pseudomonadota</taxon>
        <taxon>Alphaproteobacteria</taxon>
        <taxon>Hyphomicrobiales</taxon>
        <taxon>Rhizobiaceae</taxon>
        <taxon>Rhizobium/Agrobacterium group</taxon>
        <taxon>Pararhizobium</taxon>
    </lineage>
</organism>
<dbReference type="GO" id="GO:0052621">
    <property type="term" value="F:diguanylate cyclase activity"/>
    <property type="evidence" value="ECO:0007669"/>
    <property type="project" value="UniProtKB-EC"/>
</dbReference>
<feature type="domain" description="GGDEF" evidence="4">
    <location>
        <begin position="250"/>
        <end position="382"/>
    </location>
</feature>
<reference evidence="5 6" key="1">
    <citation type="journal article" date="2016" name="Syst. Appl. Microbiol.">
        <title>Pararhizobium polonicum sp. nov. isolated from tumors on stone fruit rootstocks.</title>
        <authorList>
            <person name="Pulawska J."/>
            <person name="Kuzmanovic N."/>
            <person name="Willems A."/>
            <person name="Pothier J.F."/>
        </authorList>
    </citation>
    <scope>NUCLEOTIDE SEQUENCE [LARGE SCALE GENOMIC DNA]</scope>
    <source>
        <strain evidence="5 6">F5.1</strain>
    </source>
</reference>
<dbReference type="OrthoDB" id="9812260at2"/>
<evidence type="ECO:0000313" key="6">
    <source>
        <dbReference type="Proteomes" id="UP000093111"/>
    </source>
</evidence>
<dbReference type="STRING" id="1612624.ADU59_23105"/>
<comment type="catalytic activity">
    <reaction evidence="2">
        <text>2 GTP = 3',3'-c-di-GMP + 2 diphosphate</text>
        <dbReference type="Rhea" id="RHEA:24898"/>
        <dbReference type="ChEBI" id="CHEBI:33019"/>
        <dbReference type="ChEBI" id="CHEBI:37565"/>
        <dbReference type="ChEBI" id="CHEBI:58805"/>
        <dbReference type="EC" id="2.7.7.65"/>
    </reaction>
</comment>
<evidence type="ECO:0000259" key="4">
    <source>
        <dbReference type="PROSITE" id="PS50887"/>
    </source>
</evidence>
<dbReference type="AlphaFoldDB" id="A0A1C7NVE6"/>
<evidence type="ECO:0000256" key="2">
    <source>
        <dbReference type="ARBA" id="ARBA00034247"/>
    </source>
</evidence>
<dbReference type="Pfam" id="PF00990">
    <property type="entry name" value="GGDEF"/>
    <property type="match status" value="1"/>
</dbReference>
<keyword evidence="6" id="KW-1185">Reference proteome</keyword>
<keyword evidence="3" id="KW-0472">Membrane</keyword>
<dbReference type="Proteomes" id="UP000093111">
    <property type="component" value="Unassembled WGS sequence"/>
</dbReference>
<comment type="caution">
    <text evidence="5">The sequence shown here is derived from an EMBL/GenBank/DDBJ whole genome shotgun (WGS) entry which is preliminary data.</text>
</comment>
<proteinExistence type="predicted"/>
<dbReference type="CDD" id="cd01949">
    <property type="entry name" value="GGDEF"/>
    <property type="match status" value="1"/>
</dbReference>
<gene>
    <name evidence="5" type="ORF">ADU59_23105</name>
</gene>
<evidence type="ECO:0000313" key="5">
    <source>
        <dbReference type="EMBL" id="OBZ92983.1"/>
    </source>
</evidence>
<feature type="transmembrane region" description="Helical" evidence="3">
    <location>
        <begin position="147"/>
        <end position="164"/>
    </location>
</feature>
<feature type="transmembrane region" description="Helical" evidence="3">
    <location>
        <begin position="6"/>
        <end position="22"/>
    </location>
</feature>
<dbReference type="RefSeq" id="WP_068956990.1">
    <property type="nucleotide sequence ID" value="NZ_LGLV01000016.1"/>
</dbReference>
<evidence type="ECO:0000256" key="3">
    <source>
        <dbReference type="SAM" id="Phobius"/>
    </source>
</evidence>
<dbReference type="NCBIfam" id="TIGR00254">
    <property type="entry name" value="GGDEF"/>
    <property type="match status" value="1"/>
</dbReference>
<keyword evidence="3" id="KW-0812">Transmembrane</keyword>
<dbReference type="SUPFAM" id="SSF55073">
    <property type="entry name" value="Nucleotide cyclase"/>
    <property type="match status" value="1"/>
</dbReference>
<dbReference type="GO" id="GO:0005886">
    <property type="term" value="C:plasma membrane"/>
    <property type="evidence" value="ECO:0007669"/>
    <property type="project" value="TreeGrafter"/>
</dbReference>
<dbReference type="PATRIC" id="fig|1612624.7.peg.2303"/>
<dbReference type="PANTHER" id="PTHR45138">
    <property type="entry name" value="REGULATORY COMPONENTS OF SENSORY TRANSDUCTION SYSTEM"/>
    <property type="match status" value="1"/>
</dbReference>
<feature type="transmembrane region" description="Helical" evidence="3">
    <location>
        <begin position="29"/>
        <end position="50"/>
    </location>
</feature>
<dbReference type="PROSITE" id="PS50887">
    <property type="entry name" value="GGDEF"/>
    <property type="match status" value="1"/>
</dbReference>
<feature type="transmembrane region" description="Helical" evidence="3">
    <location>
        <begin position="56"/>
        <end position="77"/>
    </location>
</feature>
<dbReference type="InterPro" id="IPR029787">
    <property type="entry name" value="Nucleotide_cyclase"/>
</dbReference>
<dbReference type="InterPro" id="IPR050469">
    <property type="entry name" value="Diguanylate_Cyclase"/>
</dbReference>
<evidence type="ECO:0000256" key="1">
    <source>
        <dbReference type="ARBA" id="ARBA00012528"/>
    </source>
</evidence>
<dbReference type="Gene3D" id="3.30.70.270">
    <property type="match status" value="1"/>
</dbReference>
<dbReference type="InterPro" id="IPR043128">
    <property type="entry name" value="Rev_trsase/Diguanyl_cyclase"/>
</dbReference>
<dbReference type="InterPro" id="IPR000160">
    <property type="entry name" value="GGDEF_dom"/>
</dbReference>
<keyword evidence="3" id="KW-1133">Transmembrane helix</keyword>
<feature type="transmembrane region" description="Helical" evidence="3">
    <location>
        <begin position="114"/>
        <end position="135"/>
    </location>
</feature>
<feature type="transmembrane region" description="Helical" evidence="3">
    <location>
        <begin position="89"/>
        <end position="108"/>
    </location>
</feature>